<evidence type="ECO:0000259" key="2">
    <source>
        <dbReference type="Pfam" id="PF00248"/>
    </source>
</evidence>
<keyword evidence="1" id="KW-0560">Oxidoreductase</keyword>
<dbReference type="CDD" id="cd19076">
    <property type="entry name" value="AKR_AKR13A_13D"/>
    <property type="match status" value="1"/>
</dbReference>
<comment type="caution">
    <text evidence="3">The sequence shown here is derived from an EMBL/GenBank/DDBJ whole genome shotgun (WGS) entry which is preliminary data.</text>
</comment>
<dbReference type="AlphaFoldDB" id="A0A147DP87"/>
<dbReference type="PATRIC" id="fig|465820.4.peg.2463"/>
<dbReference type="STRING" id="465820.NS263_03530"/>
<dbReference type="RefSeq" id="WP_058750150.1">
    <property type="nucleotide sequence ID" value="NZ_LDRC01000058.1"/>
</dbReference>
<accession>A0A147DP87</accession>
<dbReference type="GO" id="GO:0005737">
    <property type="term" value="C:cytoplasm"/>
    <property type="evidence" value="ECO:0007669"/>
    <property type="project" value="TreeGrafter"/>
</dbReference>
<reference evidence="3 4" key="1">
    <citation type="journal article" date="2016" name="Front. Microbiol.">
        <title>Genomic Resource of Rice Seed Associated Bacteria.</title>
        <authorList>
            <person name="Midha S."/>
            <person name="Bansal K."/>
            <person name="Sharma S."/>
            <person name="Kumar N."/>
            <person name="Patil P.P."/>
            <person name="Chaudhry V."/>
            <person name="Patil P.B."/>
        </authorList>
    </citation>
    <scope>NUCLEOTIDE SEQUENCE [LARGE SCALE GENOMIC DNA]</scope>
    <source>
        <strain evidence="3 4">NS359</strain>
    </source>
</reference>
<dbReference type="Proteomes" id="UP000072763">
    <property type="component" value="Unassembled WGS sequence"/>
</dbReference>
<dbReference type="PANTHER" id="PTHR43625">
    <property type="entry name" value="AFLATOXIN B1 ALDEHYDE REDUCTASE"/>
    <property type="match status" value="1"/>
</dbReference>
<proteinExistence type="predicted"/>
<evidence type="ECO:0000256" key="1">
    <source>
        <dbReference type="ARBA" id="ARBA00023002"/>
    </source>
</evidence>
<feature type="domain" description="NADP-dependent oxidoreductase" evidence="2">
    <location>
        <begin position="15"/>
        <end position="306"/>
    </location>
</feature>
<gene>
    <name evidence="3" type="ORF">NS359_11405</name>
</gene>
<dbReference type="InterPro" id="IPR023210">
    <property type="entry name" value="NADP_OxRdtase_dom"/>
</dbReference>
<organism evidence="3 4">
    <name type="scientific">Curtobacterium oceanosedimentum</name>
    <dbReference type="NCBI Taxonomy" id="465820"/>
    <lineage>
        <taxon>Bacteria</taxon>
        <taxon>Bacillati</taxon>
        <taxon>Actinomycetota</taxon>
        <taxon>Actinomycetes</taxon>
        <taxon>Micrococcales</taxon>
        <taxon>Microbacteriaceae</taxon>
        <taxon>Curtobacterium</taxon>
    </lineage>
</organism>
<evidence type="ECO:0000313" key="3">
    <source>
        <dbReference type="EMBL" id="KTR51222.1"/>
    </source>
</evidence>
<sequence>MQQIPLGSQGLTTFPLGLGCMGMSAFYGGATEAGSVETIRRALDLGITLFDTAEIYGPFENEQLLGRVLGTDRDRVSVASKFVNDFADDGTSLGPNGSPEHARRAIDRSLRHLGTDHVDLWYLHRVDPNVPIEESIGAMGEAVSAGKARYVGVSETSAETLRRAHSTFPITAIQSEYSLFERDAEHNGVLDTARELGIGFVPFSTLGRGFLTGTVTRKEDLPEGDARRNLPRFSDEAIDANLRVVDALEAIADEKRVTTAQLALAWLIQAGTVPIPGTTKASRVEENVAAANIVLTTSHLERIEAASPQGVAVGARNTEAGMARDRT</sequence>
<dbReference type="Pfam" id="PF00248">
    <property type="entry name" value="Aldo_ket_red"/>
    <property type="match status" value="1"/>
</dbReference>
<dbReference type="InterPro" id="IPR036812">
    <property type="entry name" value="NAD(P)_OxRdtase_dom_sf"/>
</dbReference>
<dbReference type="SUPFAM" id="SSF51430">
    <property type="entry name" value="NAD(P)-linked oxidoreductase"/>
    <property type="match status" value="1"/>
</dbReference>
<dbReference type="InterPro" id="IPR050791">
    <property type="entry name" value="Aldo-Keto_reductase"/>
</dbReference>
<protein>
    <submittedName>
        <fullName evidence="3">Aldo/keto reductase</fullName>
    </submittedName>
</protein>
<dbReference type="GO" id="GO:0016491">
    <property type="term" value="F:oxidoreductase activity"/>
    <property type="evidence" value="ECO:0007669"/>
    <property type="project" value="UniProtKB-KW"/>
</dbReference>
<name>A0A147DP87_9MICO</name>
<dbReference type="EMBL" id="LDRC01000058">
    <property type="protein sequence ID" value="KTR51222.1"/>
    <property type="molecule type" value="Genomic_DNA"/>
</dbReference>
<dbReference type="PANTHER" id="PTHR43625:SF40">
    <property type="entry name" value="ALDO-KETO REDUCTASE YAKC [NADP(+)]"/>
    <property type="match status" value="1"/>
</dbReference>
<dbReference type="Gene3D" id="3.20.20.100">
    <property type="entry name" value="NADP-dependent oxidoreductase domain"/>
    <property type="match status" value="1"/>
</dbReference>
<dbReference type="OrthoDB" id="9768793at2"/>
<evidence type="ECO:0000313" key="4">
    <source>
        <dbReference type="Proteomes" id="UP000072763"/>
    </source>
</evidence>